<gene>
    <name evidence="2" type="ORF">J8N05_11680</name>
</gene>
<accession>A0A940XYA8</accession>
<protein>
    <submittedName>
        <fullName evidence="2">Oxidoreductase</fullName>
    </submittedName>
</protein>
<evidence type="ECO:0000313" key="3">
    <source>
        <dbReference type="Proteomes" id="UP000677413"/>
    </source>
</evidence>
<reference evidence="2 3" key="1">
    <citation type="submission" date="2021-04" db="EMBL/GenBank/DDBJ databases">
        <authorList>
            <person name="Tang X."/>
            <person name="Zhou X."/>
            <person name="Chen X."/>
            <person name="Cernava T."/>
            <person name="Zhang C."/>
        </authorList>
    </citation>
    <scope>NUCLEOTIDE SEQUENCE [LARGE SCALE GENOMIC DNA]</scope>
    <source>
        <strain evidence="2 3">BH-SS-21</strain>
    </source>
</reference>
<keyword evidence="3" id="KW-1185">Reference proteome</keyword>
<dbReference type="RefSeq" id="WP_210882411.1">
    <property type="nucleotide sequence ID" value="NZ_JAGPYQ010000001.1"/>
</dbReference>
<keyword evidence="1" id="KW-0472">Membrane</keyword>
<comment type="caution">
    <text evidence="2">The sequence shown here is derived from an EMBL/GenBank/DDBJ whole genome shotgun (WGS) entry which is preliminary data.</text>
</comment>
<dbReference type="Proteomes" id="UP000677413">
    <property type="component" value="Unassembled WGS sequence"/>
</dbReference>
<proteinExistence type="predicted"/>
<name>A0A940XYA8_9ACTN</name>
<dbReference type="AlphaFoldDB" id="A0A940XYA8"/>
<evidence type="ECO:0000313" key="2">
    <source>
        <dbReference type="EMBL" id="MBQ0848865.1"/>
    </source>
</evidence>
<keyword evidence="1" id="KW-0812">Transmembrane</keyword>
<sequence>MLQYDDLTPPERAVWDAFPEGRLVDLRSGDPEEDDAVGGPAWGAGRTVRAEVLAALLLGANAARPGAVAALNLTGARIVGRLDLAGGDIAHTVHLASCRLEETVNLRGSATRTIRITNCRVLGIEAQMVRIEGRLELSRTTLRGGRLALTNAHVSGELDLNGATLEADGKWALFAGGLVAEGAVFCSQGFTARGGLRLLGAQLSGGLFLGGARLANPAGEALLADTATVSTLELTDGFAATAAVRLRGAHITNRLSLRGAALGEPGAALDLARVQVAELDLTPALAPPGGIDLRSARVEVLRDNETGRTARVRLEGLVYTSLHADDAPPAVLGVRGVRGEPGVRGGAACRVAWIRRSPGYSPQPYEQLAGWYRLIGHDDDARLVLLEKQRHRRGTLHPVARIWGRVFDATVGYGYRPWRAGGWLILLSLIGTLVFEAHTPTANKKGEGPPFSAVAYTLDLLIPIGGFGQRGAWHWTDPAVMGLSYALIAAGWLLTTAVVAGVTRSLNKT</sequence>
<evidence type="ECO:0000256" key="1">
    <source>
        <dbReference type="SAM" id="Phobius"/>
    </source>
</evidence>
<organism evidence="2 3">
    <name type="scientific">Streptomyces liliiviolaceus</name>
    <dbReference type="NCBI Taxonomy" id="2823109"/>
    <lineage>
        <taxon>Bacteria</taxon>
        <taxon>Bacillati</taxon>
        <taxon>Actinomycetota</taxon>
        <taxon>Actinomycetes</taxon>
        <taxon>Kitasatosporales</taxon>
        <taxon>Streptomycetaceae</taxon>
        <taxon>Streptomyces</taxon>
    </lineage>
</organism>
<keyword evidence="1" id="KW-1133">Transmembrane helix</keyword>
<dbReference type="EMBL" id="JAGPYQ010000001">
    <property type="protein sequence ID" value="MBQ0848865.1"/>
    <property type="molecule type" value="Genomic_DNA"/>
</dbReference>
<feature type="transmembrane region" description="Helical" evidence="1">
    <location>
        <begin position="480"/>
        <end position="502"/>
    </location>
</feature>